<dbReference type="GO" id="GO:0005524">
    <property type="term" value="F:ATP binding"/>
    <property type="evidence" value="ECO:0007669"/>
    <property type="project" value="UniProtKB-KW"/>
</dbReference>
<dbReference type="Pfam" id="PF01812">
    <property type="entry name" value="5-FTHF_cyc-lig"/>
    <property type="match status" value="1"/>
</dbReference>
<evidence type="ECO:0000256" key="4">
    <source>
        <dbReference type="PIRSR" id="PIRSR006806-1"/>
    </source>
</evidence>
<dbReference type="Gene3D" id="3.40.50.10420">
    <property type="entry name" value="NagB/RpiA/CoA transferase-like"/>
    <property type="match status" value="1"/>
</dbReference>
<evidence type="ECO:0000313" key="5">
    <source>
        <dbReference type="EMBL" id="SMY11634.1"/>
    </source>
</evidence>
<keyword evidence="3 4" id="KW-0067">ATP-binding</keyword>
<evidence type="ECO:0000313" key="6">
    <source>
        <dbReference type="Proteomes" id="UP000234462"/>
    </source>
</evidence>
<dbReference type="InterPro" id="IPR002698">
    <property type="entry name" value="FTHF_cligase"/>
</dbReference>
<feature type="binding site" evidence="4">
    <location>
        <begin position="105"/>
        <end position="113"/>
    </location>
    <ligand>
        <name>ATP</name>
        <dbReference type="ChEBI" id="CHEBI:30616"/>
    </ligand>
</feature>
<name>A0A2H1L406_9MICO</name>
<dbReference type="SUPFAM" id="SSF100950">
    <property type="entry name" value="NagB/RpiA/CoA transferase-like"/>
    <property type="match status" value="1"/>
</dbReference>
<dbReference type="PANTHER" id="PTHR23407">
    <property type="entry name" value="ATPASE INHIBITOR/5-FORMYLTETRAHYDROFOLATE CYCLO-LIGASE"/>
    <property type="match status" value="1"/>
</dbReference>
<dbReference type="InterPro" id="IPR037171">
    <property type="entry name" value="NagB/RpiA_transferase-like"/>
</dbReference>
<dbReference type="PIRSF" id="PIRSF006806">
    <property type="entry name" value="FTHF_cligase"/>
    <property type="match status" value="1"/>
</dbReference>
<dbReference type="InterPro" id="IPR024185">
    <property type="entry name" value="FTHF_cligase-like_sf"/>
</dbReference>
<dbReference type="Proteomes" id="UP000234462">
    <property type="component" value="Unassembled WGS sequence"/>
</dbReference>
<accession>A0A2H1L406</accession>
<dbReference type="EMBL" id="FXZM01000005">
    <property type="protein sequence ID" value="SMY11634.1"/>
    <property type="molecule type" value="Genomic_DNA"/>
</dbReference>
<keyword evidence="2 4" id="KW-0547">Nucleotide-binding</keyword>
<organism evidence="5 6">
    <name type="scientific">Brevibacterium jeotgali</name>
    <dbReference type="NCBI Taxonomy" id="1262550"/>
    <lineage>
        <taxon>Bacteria</taxon>
        <taxon>Bacillati</taxon>
        <taxon>Actinomycetota</taxon>
        <taxon>Actinomycetes</taxon>
        <taxon>Micrococcales</taxon>
        <taxon>Brevibacteriaceae</taxon>
        <taxon>Brevibacterium</taxon>
    </lineage>
</organism>
<dbReference type="EC" id="6.3.3.2" evidence="5"/>
<protein>
    <submittedName>
        <fullName evidence="5">5-formyltetrahydrofolate cyclo-ligase</fullName>
        <ecNumber evidence="5">6.3.3.2</ecNumber>
    </submittedName>
</protein>
<dbReference type="AlphaFoldDB" id="A0A2H1L406"/>
<proteinExistence type="inferred from homology"/>
<dbReference type="GO" id="GO:0030272">
    <property type="term" value="F:5-formyltetrahydrofolate cyclo-ligase activity"/>
    <property type="evidence" value="ECO:0007669"/>
    <property type="project" value="UniProtKB-EC"/>
</dbReference>
<keyword evidence="6" id="KW-1185">Reference proteome</keyword>
<evidence type="ECO:0000256" key="2">
    <source>
        <dbReference type="ARBA" id="ARBA00022741"/>
    </source>
</evidence>
<gene>
    <name evidence="5" type="ORF">BJEO58_01219</name>
</gene>
<comment type="similarity">
    <text evidence="1">Belongs to the 5-formyltetrahydrofolate cyclo-ligase family.</text>
</comment>
<dbReference type="PANTHER" id="PTHR23407:SF1">
    <property type="entry name" value="5-FORMYLTETRAHYDROFOLATE CYCLO-LIGASE"/>
    <property type="match status" value="1"/>
</dbReference>
<dbReference type="GO" id="GO:0009396">
    <property type="term" value="P:folic acid-containing compound biosynthetic process"/>
    <property type="evidence" value="ECO:0007669"/>
    <property type="project" value="TreeGrafter"/>
</dbReference>
<reference evidence="6" key="1">
    <citation type="submission" date="2017-03" db="EMBL/GenBank/DDBJ databases">
        <authorList>
            <person name="Monnet C."/>
        </authorList>
    </citation>
    <scope>NUCLEOTIDE SEQUENCE [LARGE SCALE GENOMIC DNA]</scope>
    <source>
        <strain evidence="6">SJ5-8</strain>
    </source>
</reference>
<evidence type="ECO:0000256" key="1">
    <source>
        <dbReference type="ARBA" id="ARBA00010638"/>
    </source>
</evidence>
<sequence length="175" mass="18693">MRPAAVVGYAALPGEPSLDAALRMLLRTQTPVLLPATRKGEPLQLGQVTGPLDDLPRGTWDIREPADPLPAPEALGQVPDADAAGDGETILVLVPGLSYDTRGIRLGNGGGFYDRTFGPQGQFADGPLERLRARLRFVGVCWDEERTDGLPRAAWDLTVRAVLTETGTHLVSSDT</sequence>
<evidence type="ECO:0000256" key="3">
    <source>
        <dbReference type="ARBA" id="ARBA00022840"/>
    </source>
</evidence>
<dbReference type="GO" id="GO:0035999">
    <property type="term" value="P:tetrahydrofolate interconversion"/>
    <property type="evidence" value="ECO:0007669"/>
    <property type="project" value="TreeGrafter"/>
</dbReference>
<keyword evidence="5" id="KW-0436">Ligase</keyword>
<feature type="binding site" evidence="4">
    <location>
        <position position="15"/>
    </location>
    <ligand>
        <name>substrate</name>
    </ligand>
</feature>